<feature type="non-terminal residue" evidence="1">
    <location>
        <position position="1"/>
    </location>
</feature>
<comment type="caution">
    <text evidence="1">The sequence shown here is derived from an EMBL/GenBank/DDBJ whole genome shotgun (WGS) entry which is preliminary data.</text>
</comment>
<organism evidence="1 2">
    <name type="scientific">Auriscalpium vulgare</name>
    <dbReference type="NCBI Taxonomy" id="40419"/>
    <lineage>
        <taxon>Eukaryota</taxon>
        <taxon>Fungi</taxon>
        <taxon>Dikarya</taxon>
        <taxon>Basidiomycota</taxon>
        <taxon>Agaricomycotina</taxon>
        <taxon>Agaricomycetes</taxon>
        <taxon>Russulales</taxon>
        <taxon>Auriscalpiaceae</taxon>
        <taxon>Auriscalpium</taxon>
    </lineage>
</organism>
<dbReference type="EMBL" id="MU275956">
    <property type="protein sequence ID" value="KAI0045262.1"/>
    <property type="molecule type" value="Genomic_DNA"/>
</dbReference>
<name>A0ACB8RN88_9AGAM</name>
<keyword evidence="2" id="KW-1185">Reference proteome</keyword>
<reference evidence="1" key="1">
    <citation type="submission" date="2021-02" db="EMBL/GenBank/DDBJ databases">
        <authorList>
            <consortium name="DOE Joint Genome Institute"/>
            <person name="Ahrendt S."/>
            <person name="Looney B.P."/>
            <person name="Miyauchi S."/>
            <person name="Morin E."/>
            <person name="Drula E."/>
            <person name="Courty P.E."/>
            <person name="Chicoki N."/>
            <person name="Fauchery L."/>
            <person name="Kohler A."/>
            <person name="Kuo A."/>
            <person name="Labutti K."/>
            <person name="Pangilinan J."/>
            <person name="Lipzen A."/>
            <person name="Riley R."/>
            <person name="Andreopoulos W."/>
            <person name="He G."/>
            <person name="Johnson J."/>
            <person name="Barry K.W."/>
            <person name="Grigoriev I.V."/>
            <person name="Nagy L."/>
            <person name="Hibbett D."/>
            <person name="Henrissat B."/>
            <person name="Matheny P.B."/>
            <person name="Labbe J."/>
            <person name="Martin F."/>
        </authorList>
    </citation>
    <scope>NUCLEOTIDE SEQUENCE</scope>
    <source>
        <strain evidence="1">FP105234-sp</strain>
    </source>
</reference>
<dbReference type="Proteomes" id="UP000814033">
    <property type="component" value="Unassembled WGS sequence"/>
</dbReference>
<sequence length="455" mass="51914">SGLTVRQRWNAWKFRETLVEGGPSYFQTLHPSLGVPAEPVYQIPVKKTTQVPARAMNINESTAKGNADVINDLLRQGGVGSGDQGGNPFPGAPPRDLGDHVVIFHGDLATCERVQSVQSSRAAEKTPWRRLQFVVFVFGLFHLKMAAADAIWRIYLMSKSSHEDANSLMRYVAIIRPKETGKMGTNPGFRRMHQVIQHVGMVLRLDCWRVEVARRTKGKHADLESWAESKPDWKTIVDYSERMVTEYVANNDTFEDNELRPTAERDTQFENSQLRNRDFLLYEELTWTMNWGDIGAVENCFLPSIMIFKATAKHKYASQMTKLLFNLHFVYPPRLSRAIRLNWLCNPTGKPGKFRAVDWLVERNNLYTKSIYGGKYSNHTVSRIIAESAIIETYRGCIDNMESNFQLTNRTVVHTDPSMTQTRSKLAGYVKEHSPHEQKPGRKVKHVIENNMSLG</sequence>
<reference evidence="1" key="2">
    <citation type="journal article" date="2022" name="New Phytol.">
        <title>Evolutionary transition to the ectomycorrhizal habit in the genomes of a hyperdiverse lineage of mushroom-forming fungi.</title>
        <authorList>
            <person name="Looney B."/>
            <person name="Miyauchi S."/>
            <person name="Morin E."/>
            <person name="Drula E."/>
            <person name="Courty P.E."/>
            <person name="Kohler A."/>
            <person name="Kuo A."/>
            <person name="LaButti K."/>
            <person name="Pangilinan J."/>
            <person name="Lipzen A."/>
            <person name="Riley R."/>
            <person name="Andreopoulos W."/>
            <person name="He G."/>
            <person name="Johnson J."/>
            <person name="Nolan M."/>
            <person name="Tritt A."/>
            <person name="Barry K.W."/>
            <person name="Grigoriev I.V."/>
            <person name="Nagy L.G."/>
            <person name="Hibbett D."/>
            <person name="Henrissat B."/>
            <person name="Matheny P.B."/>
            <person name="Labbe J."/>
            <person name="Martin F.M."/>
        </authorList>
    </citation>
    <scope>NUCLEOTIDE SEQUENCE</scope>
    <source>
        <strain evidence="1">FP105234-sp</strain>
    </source>
</reference>
<evidence type="ECO:0000313" key="1">
    <source>
        <dbReference type="EMBL" id="KAI0045262.1"/>
    </source>
</evidence>
<feature type="non-terminal residue" evidence="1">
    <location>
        <position position="455"/>
    </location>
</feature>
<evidence type="ECO:0000313" key="2">
    <source>
        <dbReference type="Proteomes" id="UP000814033"/>
    </source>
</evidence>
<protein>
    <submittedName>
        <fullName evidence="1">Uncharacterized protein</fullName>
    </submittedName>
</protein>
<gene>
    <name evidence="1" type="ORF">FA95DRAFT_1469453</name>
</gene>
<accession>A0ACB8RN88</accession>
<proteinExistence type="predicted"/>